<dbReference type="PANTHER" id="PTHR21495">
    <property type="entry name" value="NUCLEOPORIN-RELATED"/>
    <property type="match status" value="1"/>
</dbReference>
<dbReference type="EMBL" id="CM035429">
    <property type="protein sequence ID" value="KAH7300485.1"/>
    <property type="molecule type" value="Genomic_DNA"/>
</dbReference>
<evidence type="ECO:0000313" key="5">
    <source>
        <dbReference type="EMBL" id="KAH7300485.1"/>
    </source>
</evidence>
<comment type="subunit">
    <text evidence="2 4">Homodimer.</text>
</comment>
<evidence type="ECO:0000256" key="2">
    <source>
        <dbReference type="ARBA" id="ARBA00011738"/>
    </source>
</evidence>
<comment type="function">
    <text evidence="4">Dirigent proteins impart stereoselectivity on the phenoxy radical-coupling reaction, yielding optically active lignans from two molecules of coniferyl alcohol in the biosynthesis of lignans, flavonolignans, and alkaloids and thus plays a central role in plant secondary metabolism.</text>
</comment>
<comment type="similarity">
    <text evidence="1 4">Belongs to the plant dirigent protein family.</text>
</comment>
<dbReference type="GO" id="GO:0009699">
    <property type="term" value="P:phenylpropanoid biosynthetic process"/>
    <property type="evidence" value="ECO:0007669"/>
    <property type="project" value="UniProtKB-ARBA"/>
</dbReference>
<protein>
    <recommendedName>
        <fullName evidence="4">Dirigent protein</fullName>
    </recommendedName>
</protein>
<dbReference type="InterPro" id="IPR044859">
    <property type="entry name" value="Allene_oxi_cyc_Dirigent"/>
</dbReference>
<dbReference type="GO" id="GO:0048046">
    <property type="term" value="C:apoplast"/>
    <property type="evidence" value="ECO:0007669"/>
    <property type="project" value="UniProtKB-SubCell"/>
</dbReference>
<dbReference type="OrthoDB" id="1925209at2759"/>
<name>A0A8T2RY42_CERRI</name>
<comment type="caution">
    <text evidence="5">The sequence shown here is derived from an EMBL/GenBank/DDBJ whole genome shotgun (WGS) entry which is preliminary data.</text>
</comment>
<organism evidence="5 6">
    <name type="scientific">Ceratopteris richardii</name>
    <name type="common">Triangle waterfern</name>
    <dbReference type="NCBI Taxonomy" id="49495"/>
    <lineage>
        <taxon>Eukaryota</taxon>
        <taxon>Viridiplantae</taxon>
        <taxon>Streptophyta</taxon>
        <taxon>Embryophyta</taxon>
        <taxon>Tracheophyta</taxon>
        <taxon>Polypodiopsida</taxon>
        <taxon>Polypodiidae</taxon>
        <taxon>Polypodiales</taxon>
        <taxon>Pteridineae</taxon>
        <taxon>Pteridaceae</taxon>
        <taxon>Parkerioideae</taxon>
        <taxon>Ceratopteris</taxon>
    </lineage>
</organism>
<gene>
    <name evidence="5" type="ORF">KP509_24G064700</name>
</gene>
<accession>A0A8T2RY42</accession>
<keyword evidence="3 4" id="KW-0964">Secreted</keyword>
<evidence type="ECO:0000256" key="3">
    <source>
        <dbReference type="ARBA" id="ARBA00022525"/>
    </source>
</evidence>
<dbReference type="AlphaFoldDB" id="A0A8T2RY42"/>
<dbReference type="Proteomes" id="UP000825935">
    <property type="component" value="Chromosome 24"/>
</dbReference>
<evidence type="ECO:0000256" key="1">
    <source>
        <dbReference type="ARBA" id="ARBA00010746"/>
    </source>
</evidence>
<evidence type="ECO:0000256" key="4">
    <source>
        <dbReference type="RuleBase" id="RU363099"/>
    </source>
</evidence>
<keyword evidence="4" id="KW-0052">Apoplast</keyword>
<sequence>MGILLNIMAMLGITVENPCVCVSTLSCARTHRPTFTTISRMVLFKLLVAVMVVACSVGAEARGSSCSDTKHLSFYLQQEIGLNEMIMVPVARAPVNGTATGFGMQMVYEFIMTQTEDRDSAVMGYVRGTALAVNNTAAATVFVVNNVVHMDFNGVQGTLSQQGEGVFTDSSWEFSIVGGTGAVRMGRGYSVGKPISGTRTPSGRFHVVTILRNSPFVMY</sequence>
<reference evidence="5" key="1">
    <citation type="submission" date="2021-08" db="EMBL/GenBank/DDBJ databases">
        <title>WGS assembly of Ceratopteris richardii.</title>
        <authorList>
            <person name="Marchant D.B."/>
            <person name="Chen G."/>
            <person name="Jenkins J."/>
            <person name="Shu S."/>
            <person name="Leebens-Mack J."/>
            <person name="Grimwood J."/>
            <person name="Schmutz J."/>
            <person name="Soltis P."/>
            <person name="Soltis D."/>
            <person name="Chen Z.-H."/>
        </authorList>
    </citation>
    <scope>NUCLEOTIDE SEQUENCE</scope>
    <source>
        <strain evidence="5">Whitten #5841</strain>
        <tissue evidence="5">Leaf</tissue>
    </source>
</reference>
<dbReference type="Gene3D" id="2.40.480.10">
    <property type="entry name" value="Allene oxide cyclase-like"/>
    <property type="match status" value="1"/>
</dbReference>
<keyword evidence="4" id="KW-0732">Signal</keyword>
<feature type="signal peptide" evidence="4">
    <location>
        <begin position="1"/>
        <end position="16"/>
    </location>
</feature>
<dbReference type="InterPro" id="IPR004265">
    <property type="entry name" value="Dirigent"/>
</dbReference>
<comment type="subcellular location">
    <subcellularLocation>
        <location evidence="4">Secreted</location>
        <location evidence="4">Extracellular space</location>
        <location evidence="4">Apoplast</location>
    </subcellularLocation>
</comment>
<proteinExistence type="inferred from homology"/>
<feature type="chain" id="PRO_5035960187" description="Dirigent protein" evidence="4">
    <location>
        <begin position="17"/>
        <end position="219"/>
    </location>
</feature>
<evidence type="ECO:0000313" key="6">
    <source>
        <dbReference type="Proteomes" id="UP000825935"/>
    </source>
</evidence>
<dbReference type="Pfam" id="PF03018">
    <property type="entry name" value="Dirigent"/>
    <property type="match status" value="1"/>
</dbReference>
<keyword evidence="6" id="KW-1185">Reference proteome</keyword>